<comment type="similarity">
    <text evidence="3 9">Belongs to the EPSP synthase family.</text>
</comment>
<comment type="subcellular location">
    <subcellularLocation>
        <location evidence="9">Cytoplasm</location>
    </subcellularLocation>
</comment>
<evidence type="ECO:0000259" key="10">
    <source>
        <dbReference type="Pfam" id="PF00275"/>
    </source>
</evidence>
<reference evidence="11" key="1">
    <citation type="journal article" date="2020" name="Cell Host Microbe">
        <title>Functional and Genomic Variation between Human-Derived Isolates of Lachnospiraceae Reveals Inter- and Intra-Species Diversity.</title>
        <authorList>
            <person name="Sorbara M.T."/>
            <person name="Littmann E.R."/>
            <person name="Fontana E."/>
            <person name="Moody T.U."/>
            <person name="Kohout C.E."/>
            <person name="Gjonbalaj M."/>
            <person name="Eaton V."/>
            <person name="Seok R."/>
            <person name="Leiner I.M."/>
            <person name="Pamer E.G."/>
        </authorList>
    </citation>
    <scope>NUCLEOTIDE SEQUENCE</scope>
    <source>
        <strain evidence="11">MSK.10.16</strain>
    </source>
</reference>
<sequence>MSVRTIAPTRGLKGEVTIPGDKSISHRSIMLGSIALGTTEITHFLEGADCLSTIDCFRKMGVEIERKPSSILVHGKGLRGLTAPASTLNVGNSGTTTRLISGILSGQNFATTLSGDDSLNSRPMKRIMTPLNTMGAHIRSLNDNGCAPLHIRPGALHGIHYQSPVASAQVKSAVLLAGLYADSPTSVTEPALSRNHTELMLQGFGAYVATDLHTDGTATAHVEPCKELYGQQICVPGDISSAAYFIAAALLVPGSELLVKNVGTNFTRAGFLKVCKAMGADIETVSQTIEGGESRADLLVRYSHLKGTVIEGDIIPTLIDEIPMIAIMAAFADGQTVIRDAAELKVKETNRIDTVTAGLKAMGADITPTDDGMIIEGTGHLNGASIQSYLDHRIAMAFSVAGLASDGETQIVDSQCVDVSYPEFYATLNSVSI</sequence>
<dbReference type="NCBIfam" id="TIGR01356">
    <property type="entry name" value="aroA"/>
    <property type="match status" value="1"/>
</dbReference>
<feature type="binding site" evidence="9">
    <location>
        <position position="169"/>
    </location>
    <ligand>
        <name>3-phosphoshikimate</name>
        <dbReference type="ChEBI" id="CHEBI:145989"/>
    </ligand>
</feature>
<dbReference type="EC" id="2.5.1.19" evidence="9"/>
<dbReference type="PROSITE" id="PS00885">
    <property type="entry name" value="EPSP_SYNTHASE_2"/>
    <property type="match status" value="1"/>
</dbReference>
<comment type="caution">
    <text evidence="11">The sequence shown here is derived from an EMBL/GenBank/DDBJ whole genome shotgun (WGS) entry which is preliminary data.</text>
</comment>
<feature type="binding site" evidence="9">
    <location>
        <position position="23"/>
    </location>
    <ligand>
        <name>3-phosphoshikimate</name>
        <dbReference type="ChEBI" id="CHEBI:145989"/>
    </ligand>
</feature>
<feature type="binding site" evidence="9">
    <location>
        <position position="320"/>
    </location>
    <ligand>
        <name>3-phosphoshikimate</name>
        <dbReference type="ChEBI" id="CHEBI:145989"/>
    </ligand>
</feature>
<feature type="binding site" evidence="9">
    <location>
        <position position="22"/>
    </location>
    <ligand>
        <name>phosphoenolpyruvate</name>
        <dbReference type="ChEBI" id="CHEBI:58702"/>
    </ligand>
</feature>
<accession>A0AAP7APS4</accession>
<evidence type="ECO:0000256" key="9">
    <source>
        <dbReference type="HAMAP-Rule" id="MF_00210"/>
    </source>
</evidence>
<evidence type="ECO:0000256" key="4">
    <source>
        <dbReference type="ARBA" id="ARBA00022490"/>
    </source>
</evidence>
<comment type="catalytic activity">
    <reaction evidence="8">
        <text>3-phosphoshikimate + phosphoenolpyruvate = 5-O-(1-carboxyvinyl)-3-phosphoshikimate + phosphate</text>
        <dbReference type="Rhea" id="RHEA:21256"/>
        <dbReference type="ChEBI" id="CHEBI:43474"/>
        <dbReference type="ChEBI" id="CHEBI:57701"/>
        <dbReference type="ChEBI" id="CHEBI:58702"/>
        <dbReference type="ChEBI" id="CHEBI:145989"/>
        <dbReference type="EC" id="2.5.1.19"/>
    </reaction>
    <physiologicalReaction direction="left-to-right" evidence="8">
        <dbReference type="Rhea" id="RHEA:21257"/>
    </physiologicalReaction>
</comment>
<feature type="binding site" evidence="9">
    <location>
        <position position="27"/>
    </location>
    <ligand>
        <name>3-phosphoshikimate</name>
        <dbReference type="ChEBI" id="CHEBI:145989"/>
    </ligand>
</feature>
<name>A0AAP7APS4_9FIRM</name>
<dbReference type="InterPro" id="IPR001986">
    <property type="entry name" value="Enolpyruvate_Tfrase_dom"/>
</dbReference>
<evidence type="ECO:0000256" key="6">
    <source>
        <dbReference type="ARBA" id="ARBA00022679"/>
    </source>
</evidence>
<dbReference type="RefSeq" id="WP_173784623.1">
    <property type="nucleotide sequence ID" value="NZ_CAXVIO010000002.1"/>
</dbReference>
<dbReference type="InterPro" id="IPR013792">
    <property type="entry name" value="RNA3'P_cycl/enolpyr_Trfase_a/b"/>
</dbReference>
<feature type="binding site" evidence="9">
    <location>
        <position position="393"/>
    </location>
    <ligand>
        <name>phosphoenolpyruvate</name>
        <dbReference type="ChEBI" id="CHEBI:58702"/>
    </ligand>
</feature>
<feature type="binding site" evidence="9">
    <location>
        <position position="94"/>
    </location>
    <ligand>
        <name>phosphoenolpyruvate</name>
        <dbReference type="ChEBI" id="CHEBI:58702"/>
    </ligand>
</feature>
<comment type="function">
    <text evidence="1 9">Catalyzes the transfer of the enolpyruvyl moiety of phosphoenolpyruvate (PEP) to the 5-hydroxyl of shikimate-3-phosphate (S3P) to produce enolpyruvyl shikimate-3-phosphate and inorganic phosphate.</text>
</comment>
<dbReference type="InterPro" id="IPR023193">
    <property type="entry name" value="EPSP_synthase_CS"/>
</dbReference>
<comment type="pathway">
    <text evidence="2 9">Metabolic intermediate biosynthesis; chorismate biosynthesis; chorismate from D-erythrose 4-phosphate and phosphoenolpyruvate: step 6/7.</text>
</comment>
<dbReference type="FunFam" id="3.65.10.10:FF:000005">
    <property type="entry name" value="3-phosphoshikimate 1-carboxyvinyltransferase"/>
    <property type="match status" value="1"/>
</dbReference>
<gene>
    <name evidence="9 11" type="primary">aroA</name>
    <name evidence="11" type="ORF">G4332_05600</name>
</gene>
<dbReference type="Gene3D" id="3.65.10.10">
    <property type="entry name" value="Enolpyruvate transferase domain"/>
    <property type="match status" value="2"/>
</dbReference>
<dbReference type="GO" id="GO:0005737">
    <property type="term" value="C:cytoplasm"/>
    <property type="evidence" value="ECO:0007669"/>
    <property type="project" value="UniProtKB-SubCell"/>
</dbReference>
<proteinExistence type="inferred from homology"/>
<reference evidence="11" key="2">
    <citation type="submission" date="2020-02" db="EMBL/GenBank/DDBJ databases">
        <authorList>
            <person name="Littmann E."/>
            <person name="Sorbara M."/>
        </authorList>
    </citation>
    <scope>NUCLEOTIDE SEQUENCE</scope>
    <source>
        <strain evidence="11">MSK.10.16</strain>
    </source>
</reference>
<feature type="binding site" evidence="9">
    <location>
        <position position="169"/>
    </location>
    <ligand>
        <name>phosphoenolpyruvate</name>
        <dbReference type="ChEBI" id="CHEBI:58702"/>
    </ligand>
</feature>
<dbReference type="HAMAP" id="MF_00210">
    <property type="entry name" value="EPSP_synth"/>
    <property type="match status" value="1"/>
</dbReference>
<keyword evidence="7 9" id="KW-0057">Aromatic amino acid biosynthesis</keyword>
<feature type="binding site" evidence="9">
    <location>
        <position position="122"/>
    </location>
    <ligand>
        <name>phosphoenolpyruvate</name>
        <dbReference type="ChEBI" id="CHEBI:58702"/>
    </ligand>
</feature>
<feature type="domain" description="Enolpyruvate transferase" evidence="10">
    <location>
        <begin position="9"/>
        <end position="428"/>
    </location>
</feature>
<evidence type="ECO:0000256" key="5">
    <source>
        <dbReference type="ARBA" id="ARBA00022605"/>
    </source>
</evidence>
<comment type="subunit">
    <text evidence="9">Monomer.</text>
</comment>
<dbReference type="PANTHER" id="PTHR21090:SF5">
    <property type="entry name" value="PENTAFUNCTIONAL AROM POLYPEPTIDE"/>
    <property type="match status" value="1"/>
</dbReference>
<dbReference type="InterPro" id="IPR006264">
    <property type="entry name" value="EPSP_synthase"/>
</dbReference>
<evidence type="ECO:0000256" key="3">
    <source>
        <dbReference type="ARBA" id="ARBA00009948"/>
    </source>
</evidence>
<dbReference type="InterPro" id="IPR036968">
    <property type="entry name" value="Enolpyruvate_Tfrase_sf"/>
</dbReference>
<organism evidence="11 12">
    <name type="scientific">Dorea longicatena</name>
    <dbReference type="NCBI Taxonomy" id="88431"/>
    <lineage>
        <taxon>Bacteria</taxon>
        <taxon>Bacillati</taxon>
        <taxon>Bacillota</taxon>
        <taxon>Clostridia</taxon>
        <taxon>Lachnospirales</taxon>
        <taxon>Lachnospiraceae</taxon>
        <taxon>Dorea</taxon>
    </lineage>
</organism>
<dbReference type="FunFam" id="3.65.10.10:FF:000006">
    <property type="entry name" value="3-phosphoshikimate 1-carboxyvinyltransferase"/>
    <property type="match status" value="1"/>
</dbReference>
<dbReference type="PROSITE" id="PS00104">
    <property type="entry name" value="EPSP_SYNTHASE_1"/>
    <property type="match status" value="1"/>
</dbReference>
<feature type="binding site" evidence="9">
    <location>
        <position position="351"/>
    </location>
    <ligand>
        <name>phosphoenolpyruvate</name>
        <dbReference type="ChEBI" id="CHEBI:58702"/>
    </ligand>
</feature>
<keyword evidence="5 9" id="KW-0028">Amino-acid biosynthesis</keyword>
<keyword evidence="4 9" id="KW-0963">Cytoplasm</keyword>
<evidence type="ECO:0000256" key="8">
    <source>
        <dbReference type="ARBA" id="ARBA00044633"/>
    </source>
</evidence>
<dbReference type="AlphaFoldDB" id="A0AAP7APS4"/>
<feature type="binding site" evidence="9">
    <location>
        <position position="167"/>
    </location>
    <ligand>
        <name>3-phosphoshikimate</name>
        <dbReference type="ChEBI" id="CHEBI:145989"/>
    </ligand>
</feature>
<evidence type="ECO:0000256" key="2">
    <source>
        <dbReference type="ARBA" id="ARBA00004811"/>
    </source>
</evidence>
<dbReference type="GO" id="GO:0008652">
    <property type="term" value="P:amino acid biosynthetic process"/>
    <property type="evidence" value="ECO:0007669"/>
    <property type="project" value="UniProtKB-KW"/>
</dbReference>
<evidence type="ECO:0000256" key="7">
    <source>
        <dbReference type="ARBA" id="ARBA00023141"/>
    </source>
</evidence>
<dbReference type="Proteomes" id="UP000724058">
    <property type="component" value="Unassembled WGS sequence"/>
</dbReference>
<dbReference type="SUPFAM" id="SSF55205">
    <property type="entry name" value="EPT/RTPC-like"/>
    <property type="match status" value="1"/>
</dbReference>
<dbReference type="GO" id="GO:0009073">
    <property type="term" value="P:aromatic amino acid family biosynthetic process"/>
    <property type="evidence" value="ECO:0007669"/>
    <property type="project" value="UniProtKB-KW"/>
</dbReference>
<dbReference type="EMBL" id="JAAIOD010000005">
    <property type="protein sequence ID" value="NSE57598.1"/>
    <property type="molecule type" value="Genomic_DNA"/>
</dbReference>
<feature type="binding site" evidence="9">
    <location>
        <position position="22"/>
    </location>
    <ligand>
        <name>3-phosphoshikimate</name>
        <dbReference type="ChEBI" id="CHEBI:145989"/>
    </ligand>
</feature>
<dbReference type="PIRSF" id="PIRSF000505">
    <property type="entry name" value="EPSPS"/>
    <property type="match status" value="1"/>
</dbReference>
<dbReference type="GO" id="GO:0003866">
    <property type="term" value="F:3-phosphoshikimate 1-carboxyvinyltransferase activity"/>
    <property type="evidence" value="ECO:0007669"/>
    <property type="project" value="UniProtKB-UniRule"/>
</dbReference>
<evidence type="ECO:0000313" key="11">
    <source>
        <dbReference type="EMBL" id="NSE57598.1"/>
    </source>
</evidence>
<protein>
    <recommendedName>
        <fullName evidence="9">3-phosphoshikimate 1-carboxyvinyltransferase</fullName>
        <ecNumber evidence="9">2.5.1.19</ecNumber>
    </recommendedName>
    <alternativeName>
        <fullName evidence="9">5-enolpyruvylshikimate-3-phosphate synthase</fullName>
        <shortName evidence="9">EPSP synthase</shortName>
        <shortName evidence="9">EPSPS</shortName>
    </alternativeName>
</protein>
<dbReference type="PANTHER" id="PTHR21090">
    <property type="entry name" value="AROM/DEHYDROQUINATE SYNTHASE"/>
    <property type="match status" value="1"/>
</dbReference>
<dbReference type="CDD" id="cd01556">
    <property type="entry name" value="EPSP_synthase"/>
    <property type="match status" value="1"/>
</dbReference>
<evidence type="ECO:0000256" key="1">
    <source>
        <dbReference type="ARBA" id="ARBA00002174"/>
    </source>
</evidence>
<feature type="active site" description="Proton acceptor" evidence="9">
    <location>
        <position position="320"/>
    </location>
</feature>
<dbReference type="GO" id="GO:0009423">
    <property type="term" value="P:chorismate biosynthetic process"/>
    <property type="evidence" value="ECO:0007669"/>
    <property type="project" value="UniProtKB-UniRule"/>
</dbReference>
<feature type="binding site" evidence="9">
    <location>
        <position position="347"/>
    </location>
    <ligand>
        <name>3-phosphoshikimate</name>
        <dbReference type="ChEBI" id="CHEBI:145989"/>
    </ligand>
</feature>
<evidence type="ECO:0000313" key="12">
    <source>
        <dbReference type="Proteomes" id="UP000724058"/>
    </source>
</evidence>
<keyword evidence="6 9" id="KW-0808">Transferase</keyword>
<dbReference type="Pfam" id="PF00275">
    <property type="entry name" value="EPSP_synthase"/>
    <property type="match status" value="1"/>
</dbReference>
<comment type="caution">
    <text evidence="9">Lacks conserved residue(s) required for the propagation of feature annotation.</text>
</comment>